<evidence type="ECO:0000313" key="9">
    <source>
        <dbReference type="Proteomes" id="UP001156102"/>
    </source>
</evidence>
<feature type="domain" description="Orn/Lys/Arg decarboxylase C-terminal" evidence="7">
    <location>
        <begin position="371"/>
        <end position="459"/>
    </location>
</feature>
<dbReference type="Gene3D" id="3.90.105.10">
    <property type="entry name" value="Molybdopterin biosynthesis moea protein, domain 2"/>
    <property type="match status" value="1"/>
</dbReference>
<evidence type="ECO:0000259" key="6">
    <source>
        <dbReference type="Pfam" id="PF01276"/>
    </source>
</evidence>
<dbReference type="RefSeq" id="WP_254761129.1">
    <property type="nucleotide sequence ID" value="NZ_JANCLT010000020.1"/>
</dbReference>
<dbReference type="GO" id="GO:0016831">
    <property type="term" value="F:carboxy-lyase activity"/>
    <property type="evidence" value="ECO:0007669"/>
    <property type="project" value="UniProtKB-KW"/>
</dbReference>
<organism evidence="8 9">
    <name type="scientific">Ectobacillus ponti</name>
    <dbReference type="NCBI Taxonomy" id="2961894"/>
    <lineage>
        <taxon>Bacteria</taxon>
        <taxon>Bacillati</taxon>
        <taxon>Bacillota</taxon>
        <taxon>Bacilli</taxon>
        <taxon>Bacillales</taxon>
        <taxon>Bacillaceae</taxon>
        <taxon>Ectobacillus</taxon>
    </lineage>
</organism>
<dbReference type="InterPro" id="IPR036633">
    <property type="entry name" value="Prn/Lys/Arg_de-COase_C_sf"/>
</dbReference>
<keyword evidence="8" id="KW-0808">Transferase</keyword>
<keyword evidence="9" id="KW-1185">Reference proteome</keyword>
<reference evidence="8" key="1">
    <citation type="submission" date="2022-07" db="EMBL/GenBank/DDBJ databases">
        <authorList>
            <person name="Li W.-J."/>
            <person name="Deng Q.-Q."/>
        </authorList>
    </citation>
    <scope>NUCLEOTIDE SEQUENCE</scope>
    <source>
        <strain evidence="8">SYSU M60031</strain>
    </source>
</reference>
<feature type="domain" description="Orn/Lys/Arg decarboxylases family 1 pyridoxal-P attachment site" evidence="6">
    <location>
        <begin position="6"/>
        <end position="307"/>
    </location>
</feature>
<evidence type="ECO:0000256" key="1">
    <source>
        <dbReference type="ARBA" id="ARBA00001933"/>
    </source>
</evidence>
<evidence type="ECO:0000256" key="5">
    <source>
        <dbReference type="ARBA" id="ARBA00023239"/>
    </source>
</evidence>
<gene>
    <name evidence="8" type="ORF">NK662_22015</name>
</gene>
<comment type="cofactor">
    <cofactor evidence="1">
        <name>pyridoxal 5'-phosphate</name>
        <dbReference type="ChEBI" id="CHEBI:597326"/>
    </cofactor>
</comment>
<comment type="caution">
    <text evidence="8">The sequence shown here is derived from an EMBL/GenBank/DDBJ whole genome shotgun (WGS) entry which is preliminary data.</text>
</comment>
<dbReference type="InterPro" id="IPR015421">
    <property type="entry name" value="PyrdxlP-dep_Trfase_major"/>
</dbReference>
<dbReference type="InterPro" id="IPR015424">
    <property type="entry name" value="PyrdxlP-dep_Trfase"/>
</dbReference>
<dbReference type="InterPro" id="IPR000310">
    <property type="entry name" value="Orn/Lys/Arg_deCO2ase_major_dom"/>
</dbReference>
<accession>A0AA42BV41</accession>
<sequence length="477" mass="52706">MKQTDTPLYDALTHFSMKRPYSFHVPGHKNGSVFMEKGKIHFHSLLEIDATELTGLDDLHDPSGCIAEAEELLAGLYRSKKSYLLVNGSTVGNLAMILAVCGEGDRVLVQSNCHKSIMNGLQLAGARPIFIQAQVHEQAGVPAGLDAQAVREALVAYPDIKAVILTHPNYYGMGQDLQDIITYAHNQNMPVLVDEAHGAHFCLGDPFPQSALAYGADVVVQSAHKTLPAMTMGSYLHLNSSRVQEKKLSRYLAMLQSSSPSYPIMASLDLARAFLAQVKEHGTAELMAFIAAFQEALAEIPQIQVIRAELQDPLKIVLQSRCPLNGYELQTVMEQANIYAELADPYNVLLILPLQKDERLLEAAAILRVQLQSYEVQREERPTYPVSFSTLKEPRMGYKELDQYSTMVVPLSAAEGCIAAEAIIPYPPGIPLLMKGEQIQQEHVQHIHVLLESGARFQGSAHISRKAIEVYDRRKGQ</sequence>
<evidence type="ECO:0000256" key="2">
    <source>
        <dbReference type="ARBA" id="ARBA00010671"/>
    </source>
</evidence>
<keyword evidence="3" id="KW-0210">Decarboxylase</keyword>
<dbReference type="EMBL" id="JANCLT010000020">
    <property type="protein sequence ID" value="MCP8971203.1"/>
    <property type="molecule type" value="Genomic_DNA"/>
</dbReference>
<dbReference type="SUPFAM" id="SSF53383">
    <property type="entry name" value="PLP-dependent transferases"/>
    <property type="match status" value="1"/>
</dbReference>
<keyword evidence="5" id="KW-0456">Lyase</keyword>
<dbReference type="PANTHER" id="PTHR43277:SF3">
    <property type="entry name" value="DECARBOXYLASE, PUTATIVE-RELATED"/>
    <property type="match status" value="1"/>
</dbReference>
<protein>
    <submittedName>
        <fullName evidence="8">Aminotransferase class I/II-fold pyridoxal phosphate-dependent enzyme</fullName>
    </submittedName>
</protein>
<dbReference type="PANTHER" id="PTHR43277">
    <property type="entry name" value="ARGININE DECARBOXYLASE"/>
    <property type="match status" value="1"/>
</dbReference>
<evidence type="ECO:0000313" key="8">
    <source>
        <dbReference type="EMBL" id="MCP8971203.1"/>
    </source>
</evidence>
<dbReference type="CDD" id="cd00615">
    <property type="entry name" value="Orn_deC_like"/>
    <property type="match status" value="1"/>
</dbReference>
<keyword evidence="8" id="KW-0032">Aminotransferase</keyword>
<dbReference type="GO" id="GO:0008483">
    <property type="term" value="F:transaminase activity"/>
    <property type="evidence" value="ECO:0007669"/>
    <property type="project" value="UniProtKB-KW"/>
</dbReference>
<evidence type="ECO:0000256" key="4">
    <source>
        <dbReference type="ARBA" id="ARBA00022898"/>
    </source>
</evidence>
<dbReference type="Pfam" id="PF03711">
    <property type="entry name" value="OKR_DC_1_C"/>
    <property type="match status" value="1"/>
</dbReference>
<proteinExistence type="inferred from homology"/>
<dbReference type="InterPro" id="IPR052357">
    <property type="entry name" value="Orn_Lys_Arg_decarboxylase-I"/>
</dbReference>
<dbReference type="SUPFAM" id="SSF55904">
    <property type="entry name" value="Ornithine decarboxylase C-terminal domain"/>
    <property type="match status" value="1"/>
</dbReference>
<keyword evidence="4" id="KW-0663">Pyridoxal phosphate</keyword>
<dbReference type="Proteomes" id="UP001156102">
    <property type="component" value="Unassembled WGS sequence"/>
</dbReference>
<dbReference type="Pfam" id="PF01276">
    <property type="entry name" value="OKR_DC_1"/>
    <property type="match status" value="1"/>
</dbReference>
<dbReference type="Gene3D" id="3.40.640.10">
    <property type="entry name" value="Type I PLP-dependent aspartate aminotransferase-like (Major domain)"/>
    <property type="match status" value="1"/>
</dbReference>
<comment type="similarity">
    <text evidence="2">Belongs to the Orn/Lys/Arg decarboxylase class-I family.</text>
</comment>
<evidence type="ECO:0000259" key="7">
    <source>
        <dbReference type="Pfam" id="PF03711"/>
    </source>
</evidence>
<dbReference type="InterPro" id="IPR008286">
    <property type="entry name" value="Prn/Lys/Arg_de-COase_C"/>
</dbReference>
<evidence type="ECO:0000256" key="3">
    <source>
        <dbReference type="ARBA" id="ARBA00022793"/>
    </source>
</evidence>
<dbReference type="AlphaFoldDB" id="A0AA42BV41"/>
<name>A0AA42BV41_9BACI</name>